<gene>
    <name evidence="7" type="primary">msrQ</name>
    <name evidence="9" type="ORF">SAMN04487993_1010197</name>
</gene>
<reference evidence="9 10" key="1">
    <citation type="submission" date="2016-10" db="EMBL/GenBank/DDBJ databases">
        <authorList>
            <person name="de Groot N.N."/>
        </authorList>
    </citation>
    <scope>NUCLEOTIDE SEQUENCE [LARGE SCALE GENOMIC DNA]</scope>
    <source>
        <strain evidence="9 10">DSM 26424</strain>
    </source>
</reference>
<feature type="transmembrane region" description="Helical" evidence="7">
    <location>
        <begin position="52"/>
        <end position="69"/>
    </location>
</feature>
<evidence type="ECO:0000313" key="9">
    <source>
        <dbReference type="EMBL" id="SDI82393.1"/>
    </source>
</evidence>
<sequence length="207" mass="23461">MRDRINTALRRIPAWVIYVMAPLPVVWLVWQGFIGGLGVEPIRALEHELGEIGLQLLLAGLCVTPLRRYLGLNLLKFRRALGLVAFFYITLHLLVWLVLDVQIPAQIWADIVKRPYITVGMLAFVLMVPLALTSNNASVRRLGARWRRLHWLTYPVAVLGALHFVLLAKGFQIEPLIYLTLALLLVALRGRALWPWPVKPRGRAQAS</sequence>
<evidence type="ECO:0000256" key="3">
    <source>
        <dbReference type="ARBA" id="ARBA00022692"/>
    </source>
</evidence>
<keyword evidence="7" id="KW-0479">Metal-binding</keyword>
<evidence type="ECO:0000256" key="5">
    <source>
        <dbReference type="ARBA" id="ARBA00023004"/>
    </source>
</evidence>
<dbReference type="NCBIfam" id="NF003833">
    <property type="entry name" value="PRK05419.1-5"/>
    <property type="match status" value="1"/>
</dbReference>
<keyword evidence="5 7" id="KW-0408">Iron</keyword>
<dbReference type="PANTHER" id="PTHR36964">
    <property type="entry name" value="PROTEIN-METHIONINE-SULFOXIDE REDUCTASE HEME-BINDING SUBUNIT MSRQ"/>
    <property type="match status" value="1"/>
</dbReference>
<organism evidence="9 10">
    <name type="scientific">Salipiger marinus</name>
    <dbReference type="NCBI Taxonomy" id="555512"/>
    <lineage>
        <taxon>Bacteria</taxon>
        <taxon>Pseudomonadati</taxon>
        <taxon>Pseudomonadota</taxon>
        <taxon>Alphaproteobacteria</taxon>
        <taxon>Rhodobacterales</taxon>
        <taxon>Roseobacteraceae</taxon>
        <taxon>Salipiger</taxon>
    </lineage>
</organism>
<feature type="domain" description="Ferric oxidoreductase" evidence="8">
    <location>
        <begin position="55"/>
        <end position="160"/>
    </location>
</feature>
<name>A0A1G8NQA9_9RHOB</name>
<feature type="transmembrane region" description="Helical" evidence="7">
    <location>
        <begin position="12"/>
        <end position="32"/>
    </location>
</feature>
<keyword evidence="7" id="KW-0249">Electron transport</keyword>
<comment type="subunit">
    <text evidence="7">Heterodimer of a catalytic subunit (MsrP) and a heme-binding subunit (MsrQ).</text>
</comment>
<keyword evidence="7" id="KW-0349">Heme</keyword>
<keyword evidence="6 7" id="KW-0472">Membrane</keyword>
<dbReference type="HAMAP" id="MF_01207">
    <property type="entry name" value="MsrQ"/>
    <property type="match status" value="1"/>
</dbReference>
<evidence type="ECO:0000256" key="1">
    <source>
        <dbReference type="ARBA" id="ARBA00004141"/>
    </source>
</evidence>
<evidence type="ECO:0000256" key="6">
    <source>
        <dbReference type="ARBA" id="ARBA00023136"/>
    </source>
</evidence>
<dbReference type="Proteomes" id="UP000199093">
    <property type="component" value="Unassembled WGS sequence"/>
</dbReference>
<dbReference type="GO" id="GO:0005886">
    <property type="term" value="C:plasma membrane"/>
    <property type="evidence" value="ECO:0007669"/>
    <property type="project" value="UniProtKB-SubCell"/>
</dbReference>
<dbReference type="GO" id="GO:0046872">
    <property type="term" value="F:metal ion binding"/>
    <property type="evidence" value="ECO:0007669"/>
    <property type="project" value="UniProtKB-KW"/>
</dbReference>
<dbReference type="GO" id="GO:0016679">
    <property type="term" value="F:oxidoreductase activity, acting on diphenols and related substances as donors"/>
    <property type="evidence" value="ECO:0007669"/>
    <property type="project" value="TreeGrafter"/>
</dbReference>
<keyword evidence="4 7" id="KW-1133">Transmembrane helix</keyword>
<dbReference type="InterPro" id="IPR022837">
    <property type="entry name" value="MsrQ-like"/>
</dbReference>
<dbReference type="InterPro" id="IPR013130">
    <property type="entry name" value="Fe3_Rdtase_TM_dom"/>
</dbReference>
<dbReference type="STRING" id="555512.SAMN04487993_1010197"/>
<dbReference type="GO" id="GO:0009055">
    <property type="term" value="F:electron transfer activity"/>
    <property type="evidence" value="ECO:0007669"/>
    <property type="project" value="UniProtKB-UniRule"/>
</dbReference>
<keyword evidence="2 7" id="KW-0813">Transport</keyword>
<evidence type="ECO:0000256" key="4">
    <source>
        <dbReference type="ARBA" id="ARBA00022989"/>
    </source>
</evidence>
<dbReference type="PANTHER" id="PTHR36964:SF1">
    <property type="entry name" value="PROTEIN-METHIONINE-SULFOXIDE REDUCTASE HEME-BINDING SUBUNIT MSRQ"/>
    <property type="match status" value="1"/>
</dbReference>
<dbReference type="EMBL" id="FNEJ01000010">
    <property type="protein sequence ID" value="SDI82393.1"/>
    <property type="molecule type" value="Genomic_DNA"/>
</dbReference>
<comment type="cofactor">
    <cofactor evidence="7">
        <name>heme b</name>
        <dbReference type="ChEBI" id="CHEBI:60344"/>
    </cofactor>
    <text evidence="7">Binds 1 heme b (iron(II)-protoporphyrin IX) group per subunit.</text>
</comment>
<keyword evidence="7" id="KW-1003">Cell membrane</keyword>
<keyword evidence="10" id="KW-1185">Reference proteome</keyword>
<comment type="similarity">
    <text evidence="7">Belongs to the MsrQ family.</text>
</comment>
<comment type="subcellular location">
    <subcellularLocation>
        <location evidence="7">Cell membrane</location>
        <topology evidence="7">Multi-pass membrane protein</topology>
    </subcellularLocation>
    <subcellularLocation>
        <location evidence="1">Membrane</location>
        <topology evidence="1">Multi-pass membrane protein</topology>
    </subcellularLocation>
</comment>
<comment type="function">
    <text evidence="7">Part of the MsrPQ system that repairs oxidized periplasmic proteins containing methionine sulfoxide residues (Met-O), using respiratory chain electrons. Thus protects these proteins from oxidative-stress damage caused by reactive species of oxygen and chlorine generated by the host defense mechanisms. MsrPQ is essential for the maintenance of envelope integrity under bleach stress, rescuing a wide series of structurally unrelated periplasmic proteins from methionine oxidation. MsrQ provides electrons for reduction to the reductase catalytic subunit MsrP, using the quinone pool of the respiratory chain.</text>
</comment>
<comment type="cofactor">
    <cofactor evidence="7">
        <name>FMN</name>
        <dbReference type="ChEBI" id="CHEBI:58210"/>
    </cofactor>
    <text evidence="7">Binds 1 FMN per subunit.</text>
</comment>
<feature type="transmembrane region" description="Helical" evidence="7">
    <location>
        <begin position="81"/>
        <end position="99"/>
    </location>
</feature>
<protein>
    <recommendedName>
        <fullName evidence="7">Protein-methionine-sulfoxide reductase heme-binding subunit MsrQ</fullName>
    </recommendedName>
    <alternativeName>
        <fullName evidence="7">Flavocytochrome MsrQ</fullName>
    </alternativeName>
</protein>
<feature type="transmembrane region" description="Helical" evidence="7">
    <location>
        <begin position="119"/>
        <end position="139"/>
    </location>
</feature>
<evidence type="ECO:0000256" key="2">
    <source>
        <dbReference type="ARBA" id="ARBA00022448"/>
    </source>
</evidence>
<accession>A0A1G8NQA9</accession>
<dbReference type="Pfam" id="PF01794">
    <property type="entry name" value="Ferric_reduct"/>
    <property type="match status" value="1"/>
</dbReference>
<proteinExistence type="inferred from homology"/>
<evidence type="ECO:0000313" key="10">
    <source>
        <dbReference type="Proteomes" id="UP000199093"/>
    </source>
</evidence>
<dbReference type="GO" id="GO:0030091">
    <property type="term" value="P:protein repair"/>
    <property type="evidence" value="ECO:0007669"/>
    <property type="project" value="UniProtKB-UniRule"/>
</dbReference>
<dbReference type="OrthoDB" id="9788328at2"/>
<feature type="transmembrane region" description="Helical" evidence="7">
    <location>
        <begin position="176"/>
        <end position="194"/>
    </location>
</feature>
<dbReference type="AlphaFoldDB" id="A0A1G8NQA9"/>
<evidence type="ECO:0000256" key="7">
    <source>
        <dbReference type="HAMAP-Rule" id="MF_01207"/>
    </source>
</evidence>
<dbReference type="RefSeq" id="WP_089847796.1">
    <property type="nucleotide sequence ID" value="NZ_FNEJ01000010.1"/>
</dbReference>
<feature type="transmembrane region" description="Helical" evidence="7">
    <location>
        <begin position="151"/>
        <end position="170"/>
    </location>
</feature>
<keyword evidence="3 7" id="KW-0812">Transmembrane</keyword>
<dbReference type="GO" id="GO:0020037">
    <property type="term" value="F:heme binding"/>
    <property type="evidence" value="ECO:0007669"/>
    <property type="project" value="UniProtKB-UniRule"/>
</dbReference>
<evidence type="ECO:0000259" key="8">
    <source>
        <dbReference type="Pfam" id="PF01794"/>
    </source>
</evidence>
<keyword evidence="7" id="KW-0285">Flavoprotein</keyword>
<dbReference type="GO" id="GO:0010181">
    <property type="term" value="F:FMN binding"/>
    <property type="evidence" value="ECO:0007669"/>
    <property type="project" value="UniProtKB-UniRule"/>
</dbReference>
<keyword evidence="7" id="KW-0288">FMN</keyword>